<feature type="region of interest" description="Disordered" evidence="1">
    <location>
        <begin position="561"/>
        <end position="587"/>
    </location>
</feature>
<feature type="compositionally biased region" description="Basic residues" evidence="1">
    <location>
        <begin position="514"/>
        <end position="535"/>
    </location>
</feature>
<dbReference type="EMBL" id="MN740356">
    <property type="protein sequence ID" value="QHU02365.1"/>
    <property type="molecule type" value="Genomic_DNA"/>
</dbReference>
<reference evidence="2" key="1">
    <citation type="journal article" date="2020" name="Nature">
        <title>Giant virus diversity and host interactions through global metagenomics.</title>
        <authorList>
            <person name="Schulz F."/>
            <person name="Roux S."/>
            <person name="Paez-Espino D."/>
            <person name="Jungbluth S."/>
            <person name="Walsh D.A."/>
            <person name="Denef V.J."/>
            <person name="McMahon K.D."/>
            <person name="Konstantinidis K.T."/>
            <person name="Eloe-Fadrosh E.A."/>
            <person name="Kyrpides N.C."/>
            <person name="Woyke T."/>
        </authorList>
    </citation>
    <scope>NUCLEOTIDE SEQUENCE</scope>
    <source>
        <strain evidence="2">GVMAG-M-3300025880-75</strain>
    </source>
</reference>
<feature type="region of interest" description="Disordered" evidence="1">
    <location>
        <begin position="513"/>
        <end position="535"/>
    </location>
</feature>
<sequence length="587" mass="67310">MNITINNRNTLQRNFPIKKECPEGKFLYRVTFGYTSKLSGDAVFPVTYDNFNQSFQTKSLKLNAGDMVKYTPQNKSDPNYNTNAIITVSTNRYENREAQSRGFKIRPDRDKYSLFDIEFINPVVGSNNTVIKDKKELSRLNKDKSVQLTKIQTEVDSYVCEDSFLPYRQVVLPYKRAVEAGSLDAGGYFKHVENRMWNDNFELDGNNQPMYPLMDNFTPPLKRKLEKAVENMVTVGFLLGKEQKPKVEVKSKNAKFISFLMPIGSKPGETITVPISGIKVVVKIPISLGEIGGDDSEIPRENEYIKKVPIIRELNSEVYDSLKTMSSKSVDTEFIPTYIKASEYIGPDSQKNLDMLIKPGISQQYFISKAKIIPQNGNKFIFKKLTSFDKSFPLIFDIYVLLDLTLNLKLKGPEEATDDTFGGKLTRTITAGLMNGSNNCPEYMEKAKKGVKELLSSVVPQGSLTKYESGPRGVVDKMLRGREAGALEVRDNHAEVVRKRRERNLKFHSNAMSRRGRGVRQRRGGRRKNKTRRKKIRTCVKNVTKRLNKCWGKKKRKTFKKCWKKGRNKYKSCKKRAKKTRRKHKKN</sequence>
<evidence type="ECO:0000313" key="2">
    <source>
        <dbReference type="EMBL" id="QHU02365.1"/>
    </source>
</evidence>
<organism evidence="2">
    <name type="scientific">viral metagenome</name>
    <dbReference type="NCBI Taxonomy" id="1070528"/>
    <lineage>
        <taxon>unclassified sequences</taxon>
        <taxon>metagenomes</taxon>
        <taxon>organismal metagenomes</taxon>
    </lineage>
</organism>
<evidence type="ECO:0000256" key="1">
    <source>
        <dbReference type="SAM" id="MobiDB-lite"/>
    </source>
</evidence>
<name>A0A6C0J9A8_9ZZZZ</name>
<protein>
    <submittedName>
        <fullName evidence="2">Uncharacterized protein</fullName>
    </submittedName>
</protein>
<accession>A0A6C0J9A8</accession>
<dbReference type="AlphaFoldDB" id="A0A6C0J9A8"/>
<proteinExistence type="predicted"/>